<dbReference type="InterPro" id="IPR052517">
    <property type="entry name" value="GlcG_carb_metab_protein"/>
</dbReference>
<protein>
    <submittedName>
        <fullName evidence="2">Uncharacterized conserved protein GlcG, DUF336 family</fullName>
    </submittedName>
</protein>
<organism evidence="2 3">
    <name type="scientific">Polynucleobacter kasalickyi</name>
    <dbReference type="NCBI Taxonomy" id="1938817"/>
    <lineage>
        <taxon>Bacteria</taxon>
        <taxon>Pseudomonadati</taxon>
        <taxon>Pseudomonadota</taxon>
        <taxon>Betaproteobacteria</taxon>
        <taxon>Burkholderiales</taxon>
        <taxon>Burkholderiaceae</taxon>
        <taxon>Polynucleobacter</taxon>
    </lineage>
</organism>
<dbReference type="STRING" id="1938817.SAMN06296008_1101"/>
<dbReference type="SUPFAM" id="SSF143744">
    <property type="entry name" value="GlcG-like"/>
    <property type="match status" value="1"/>
</dbReference>
<dbReference type="RefSeq" id="WP_200806888.1">
    <property type="nucleotide sequence ID" value="NZ_FWXJ01000010.1"/>
</dbReference>
<proteinExistence type="predicted"/>
<dbReference type="Gene3D" id="3.30.450.150">
    <property type="entry name" value="Haem-degrading domain"/>
    <property type="match status" value="1"/>
</dbReference>
<feature type="signal peptide" evidence="1">
    <location>
        <begin position="1"/>
        <end position="23"/>
    </location>
</feature>
<dbReference type="AlphaFoldDB" id="A0A1W2AQB5"/>
<dbReference type="InterPro" id="IPR038084">
    <property type="entry name" value="PduO/GlcC-like_sf"/>
</dbReference>
<keyword evidence="1" id="KW-0732">Signal</keyword>
<dbReference type="Proteomes" id="UP000192708">
    <property type="component" value="Unassembled WGS sequence"/>
</dbReference>
<dbReference type="PANTHER" id="PTHR34309:SF1">
    <property type="entry name" value="PROTEIN GLCG"/>
    <property type="match status" value="1"/>
</dbReference>
<feature type="chain" id="PRO_5012913022" evidence="1">
    <location>
        <begin position="24"/>
        <end position="175"/>
    </location>
</feature>
<keyword evidence="3" id="KW-1185">Reference proteome</keyword>
<dbReference type="PANTHER" id="PTHR34309">
    <property type="entry name" value="SLR1406 PROTEIN"/>
    <property type="match status" value="1"/>
</dbReference>
<evidence type="ECO:0000313" key="3">
    <source>
        <dbReference type="Proteomes" id="UP000192708"/>
    </source>
</evidence>
<evidence type="ECO:0000313" key="2">
    <source>
        <dbReference type="EMBL" id="SMC62722.1"/>
    </source>
</evidence>
<accession>A0A1W2AQB5</accession>
<dbReference type="InterPro" id="IPR005624">
    <property type="entry name" value="PduO/GlcC-like"/>
</dbReference>
<gene>
    <name evidence="2" type="ORF">SAMN06296008_1101</name>
</gene>
<dbReference type="Pfam" id="PF03928">
    <property type="entry name" value="HbpS-like"/>
    <property type="match status" value="1"/>
</dbReference>
<dbReference type="EMBL" id="FWXJ01000010">
    <property type="protein sequence ID" value="SMC62722.1"/>
    <property type="molecule type" value="Genomic_DNA"/>
</dbReference>
<evidence type="ECO:0000256" key="1">
    <source>
        <dbReference type="SAM" id="SignalP"/>
    </source>
</evidence>
<sequence>MNKMKLKILIMILVGLQASFGMAQPAPDPADDVPDAMPFDLALGTPINLERAEAAINAAIAETKKRNWKMNIAVVDVNGDLIVFKRMDNAQLASIAIAEHKAKAAARFRRETKLFEKGINIGKNNNIITLDGVIASRGGIPLVENGKIIGAIGCSGGTGSQDELVCKAGAATLSK</sequence>
<reference evidence="2 3" key="1">
    <citation type="submission" date="2017-04" db="EMBL/GenBank/DDBJ databases">
        <authorList>
            <person name="Afonso C.L."/>
            <person name="Miller P.J."/>
            <person name="Scott M.A."/>
            <person name="Spackman E."/>
            <person name="Goraichik I."/>
            <person name="Dimitrov K.M."/>
            <person name="Suarez D.L."/>
            <person name="Swayne D.E."/>
        </authorList>
    </citation>
    <scope>NUCLEOTIDE SEQUENCE [LARGE SCALE GENOMIC DNA]</scope>
    <source>
        <strain evidence="2 3">VK13</strain>
    </source>
</reference>
<name>A0A1W2AQB5_9BURK</name>